<reference evidence="2 3" key="1">
    <citation type="submission" date="2017-08" db="EMBL/GenBank/DDBJ databases">
        <title>Draft genome sequences of 64 type strains of genus Staph aureus.</title>
        <authorList>
            <person name="Cole K."/>
            <person name="Golubchik T."/>
            <person name="Russell J."/>
            <person name="Foster D."/>
            <person name="Llewelyn M."/>
            <person name="Wilson D."/>
            <person name="Crook D."/>
            <person name="Paul J."/>
        </authorList>
    </citation>
    <scope>NUCLEOTIDE SEQUENCE [LARGE SCALE GENOMIC DNA]</scope>
    <source>
        <strain evidence="2 3">NCTC 12101</strain>
    </source>
</reference>
<comment type="caution">
    <text evidence="2">The sequence shown here is derived from an EMBL/GenBank/DDBJ whole genome shotgun (WGS) entry which is preliminary data.</text>
</comment>
<dbReference type="AlphaFoldDB" id="A0AAP8TT95"/>
<evidence type="ECO:0000313" key="3">
    <source>
        <dbReference type="Proteomes" id="UP000242470"/>
    </source>
</evidence>
<evidence type="ECO:0000313" key="2">
    <source>
        <dbReference type="EMBL" id="PNZ67821.1"/>
    </source>
</evidence>
<accession>A0AAP8TT95</accession>
<dbReference type="Proteomes" id="UP000242470">
    <property type="component" value="Unassembled WGS sequence"/>
</dbReference>
<gene>
    <name evidence="2" type="ORF">CD158_05255</name>
    <name evidence="1" type="ORF">QYH67_00110</name>
</gene>
<organism evidence="2 3">
    <name type="scientific">Staphylococcus auricularis</name>
    <dbReference type="NCBI Taxonomy" id="29379"/>
    <lineage>
        <taxon>Bacteria</taxon>
        <taxon>Bacillati</taxon>
        <taxon>Bacillota</taxon>
        <taxon>Bacilli</taxon>
        <taxon>Bacillales</taxon>
        <taxon>Staphylococcaceae</taxon>
        <taxon>Staphylococcus</taxon>
    </lineage>
</organism>
<dbReference type="RefSeq" id="WP_059107803.1">
    <property type="nucleotide sequence ID" value="NZ_AP024589.1"/>
</dbReference>
<dbReference type="EMBL" id="JAUHQC010000001">
    <property type="protein sequence ID" value="MDN4532022.1"/>
    <property type="molecule type" value="Genomic_DNA"/>
</dbReference>
<proteinExistence type="predicted"/>
<reference evidence="1" key="2">
    <citation type="submission" date="2023-07" db="EMBL/GenBank/DDBJ databases">
        <title>Evaluation of the beneficial properties of pineapple isolates.</title>
        <authorList>
            <person name="Adefiranye O."/>
        </authorList>
    </citation>
    <scope>NUCLEOTIDE SEQUENCE</scope>
    <source>
        <strain evidence="1">PAPLE_T1</strain>
    </source>
</reference>
<name>A0AAP8TT95_9STAP</name>
<sequence>MQNKLVPGILLGAAVGGLITLADKSTRQSLKQAFTDIKEGNRSNKPSKFNDIKDEVLYWKDAIEEIRRNNPQLEQSLKDAKATFIDRKNNRLNH</sequence>
<protein>
    <submittedName>
        <fullName evidence="2">YtxH domain-containing protein</fullName>
    </submittedName>
</protein>
<dbReference type="EMBL" id="PPQW01000023">
    <property type="protein sequence ID" value="PNZ67821.1"/>
    <property type="molecule type" value="Genomic_DNA"/>
</dbReference>
<evidence type="ECO:0000313" key="1">
    <source>
        <dbReference type="EMBL" id="MDN4532022.1"/>
    </source>
</evidence>
<dbReference type="Proteomes" id="UP001171687">
    <property type="component" value="Unassembled WGS sequence"/>
</dbReference>
<dbReference type="GeneID" id="64981812"/>